<dbReference type="Proteomes" id="UP000285138">
    <property type="component" value="Unassembled WGS sequence"/>
</dbReference>
<feature type="transmembrane region" description="Helical" evidence="1">
    <location>
        <begin position="100"/>
        <end position="120"/>
    </location>
</feature>
<sequence length="188" mass="21860">MLPSVKMGEITMLKGRGQGWLLLALFLLMVGIYYSTGPDLRNLALFTILTLLLIVSTVLTRHYYLPRGEKKPLKERIVSIFMFFIKLSLFFVALRELTGFTLNYSFIALFFVALTIFTLWDHLDLQGWEKGVLVLTLVTILGMRFYLGLIPHNPFQLYNSQLGEIESFEEIQKLLDEDFKKEFTKEDF</sequence>
<protein>
    <submittedName>
        <fullName evidence="2">Uncharacterized protein</fullName>
    </submittedName>
</protein>
<gene>
    <name evidence="2" type="ORF">D5R97_07275</name>
</gene>
<comment type="caution">
    <text evidence="2">The sequence shown here is derived from an EMBL/GenBank/DDBJ whole genome shotgun (WGS) entry which is preliminary data.</text>
</comment>
<organism evidence="2 3">
    <name type="scientific">Candidatus Syntrophonatronum acetioxidans</name>
    <dbReference type="NCBI Taxonomy" id="1795816"/>
    <lineage>
        <taxon>Bacteria</taxon>
        <taxon>Bacillati</taxon>
        <taxon>Bacillota</taxon>
        <taxon>Clostridia</taxon>
        <taxon>Eubacteriales</taxon>
        <taxon>Syntrophomonadaceae</taxon>
        <taxon>Candidatus Syntrophonatronum</taxon>
    </lineage>
</organism>
<reference evidence="2 3" key="1">
    <citation type="submission" date="2018-08" db="EMBL/GenBank/DDBJ databases">
        <title>The metabolism and importance of syntrophic acetate oxidation coupled to methane or sulfide production in haloalkaline environments.</title>
        <authorList>
            <person name="Timmers P.H.A."/>
            <person name="Vavourakis C.D."/>
            <person name="Sorokin D.Y."/>
            <person name="Sinninghe Damste J.S."/>
            <person name="Muyzer G."/>
            <person name="Stams A.J.M."/>
            <person name="Plugge C.M."/>
        </authorList>
    </citation>
    <scope>NUCLEOTIDE SEQUENCE [LARGE SCALE GENOMIC DNA]</scope>
    <source>
        <strain evidence="2">MSAO_Bac1</strain>
    </source>
</reference>
<evidence type="ECO:0000256" key="1">
    <source>
        <dbReference type="SAM" id="Phobius"/>
    </source>
</evidence>
<name>A0A424YC79_9FIRM</name>
<accession>A0A424YC79</accession>
<evidence type="ECO:0000313" key="3">
    <source>
        <dbReference type="Proteomes" id="UP000285138"/>
    </source>
</evidence>
<feature type="transmembrane region" description="Helical" evidence="1">
    <location>
        <begin position="132"/>
        <end position="150"/>
    </location>
</feature>
<proteinExistence type="predicted"/>
<keyword evidence="1" id="KW-0812">Transmembrane</keyword>
<keyword evidence="1" id="KW-0472">Membrane</keyword>
<feature type="transmembrane region" description="Helical" evidence="1">
    <location>
        <begin position="77"/>
        <end position="94"/>
    </location>
</feature>
<feature type="transmembrane region" description="Helical" evidence="1">
    <location>
        <begin position="43"/>
        <end position="65"/>
    </location>
</feature>
<dbReference type="AlphaFoldDB" id="A0A424YC79"/>
<dbReference type="EMBL" id="QZAA01000187">
    <property type="protein sequence ID" value="RQD74760.1"/>
    <property type="molecule type" value="Genomic_DNA"/>
</dbReference>
<feature type="transmembrane region" description="Helical" evidence="1">
    <location>
        <begin position="20"/>
        <end position="37"/>
    </location>
</feature>
<evidence type="ECO:0000313" key="2">
    <source>
        <dbReference type="EMBL" id="RQD74760.1"/>
    </source>
</evidence>
<feature type="non-terminal residue" evidence="2">
    <location>
        <position position="188"/>
    </location>
</feature>
<keyword evidence="1" id="KW-1133">Transmembrane helix</keyword>